<organism evidence="2 3">
    <name type="scientific">Craterilacuibacter sinensis</name>
    <dbReference type="NCBI Taxonomy" id="2686017"/>
    <lineage>
        <taxon>Bacteria</taxon>
        <taxon>Pseudomonadati</taxon>
        <taxon>Pseudomonadota</taxon>
        <taxon>Betaproteobacteria</taxon>
        <taxon>Neisseriales</taxon>
        <taxon>Neisseriaceae</taxon>
        <taxon>Craterilacuibacter</taxon>
    </lineage>
</organism>
<dbReference type="EMBL" id="WSSB01000005">
    <property type="protein sequence ID" value="MXR36764.1"/>
    <property type="molecule type" value="Genomic_DNA"/>
</dbReference>
<dbReference type="Proteomes" id="UP000467214">
    <property type="component" value="Unassembled WGS sequence"/>
</dbReference>
<dbReference type="Gene3D" id="2.40.128.460">
    <property type="entry name" value="Periplasmic lysozyme inhibitor of I-type lysozyme"/>
    <property type="match status" value="1"/>
</dbReference>
<name>A0A845BNC5_9NEIS</name>
<evidence type="ECO:0008006" key="4">
    <source>
        <dbReference type="Google" id="ProtNLM"/>
    </source>
</evidence>
<dbReference type="AlphaFoldDB" id="A0A845BNC5"/>
<dbReference type="Pfam" id="PF16743">
    <property type="entry name" value="PliI"/>
    <property type="match status" value="1"/>
</dbReference>
<proteinExistence type="predicted"/>
<dbReference type="InterPro" id="IPR031948">
    <property type="entry name" value="PliI"/>
</dbReference>
<accession>A0A845BNC5</accession>
<protein>
    <recommendedName>
        <fullName evidence="4">Inhibitor of g-type lysozyme</fullName>
    </recommendedName>
</protein>
<reference evidence="2 3" key="1">
    <citation type="submission" date="2019-12" db="EMBL/GenBank/DDBJ databases">
        <title>Neisseriaceae gen. nov. sp. Genome sequencing and assembly.</title>
        <authorList>
            <person name="Liu Z."/>
            <person name="Li A."/>
        </authorList>
    </citation>
    <scope>NUCLEOTIDE SEQUENCE [LARGE SCALE GENOMIC DNA]</scope>
    <source>
        <strain evidence="2 3">B2N2-7</strain>
    </source>
</reference>
<evidence type="ECO:0000313" key="2">
    <source>
        <dbReference type="EMBL" id="MXR36764.1"/>
    </source>
</evidence>
<evidence type="ECO:0000256" key="1">
    <source>
        <dbReference type="SAM" id="SignalP"/>
    </source>
</evidence>
<sequence length="313" mass="33621">MKTWHACLLGLSLLSPLPALAASDIQQKTVVFDKGATSTSIKDQLKGDQTIDYQLRAHAGQQVRVDFAPSNSSAYFNLLPPGTEEALFVGSTLGNHYSGVLPTDGVYTIRVYLMRNAARRNETTRYTIKVGIAPGTHTPASAQHSTPATFDKTLSLQGVNFHVMATKEGSLNQLTITPSGLSGSNAPIKREIDGSVSGAEVADLNADGSPEVYVYVNSAGSGSYGSLVGYAANRKKSLSEIHLPDLSADKKLSQGYQGHDAFAVGEGRLLRRFPVYRDGDINAKPTGGMRQIQYRLVPGEAGWQLKMDKVVTY</sequence>
<feature type="signal peptide" evidence="1">
    <location>
        <begin position="1"/>
        <end position="21"/>
    </location>
</feature>
<feature type="chain" id="PRO_5032863572" description="Inhibitor of g-type lysozyme" evidence="1">
    <location>
        <begin position="22"/>
        <end position="313"/>
    </location>
</feature>
<gene>
    <name evidence="2" type="ORF">GQF02_07255</name>
</gene>
<keyword evidence="1" id="KW-0732">Signal</keyword>
<dbReference type="RefSeq" id="WP_160795975.1">
    <property type="nucleotide sequence ID" value="NZ_WSSB01000005.1"/>
</dbReference>
<dbReference type="CDD" id="cd09632">
    <property type="entry name" value="PliI_like"/>
    <property type="match status" value="1"/>
</dbReference>
<dbReference type="Gene3D" id="2.60.120.380">
    <property type="match status" value="1"/>
</dbReference>
<dbReference type="InterPro" id="IPR038643">
    <property type="entry name" value="PliI_sf"/>
</dbReference>
<keyword evidence="3" id="KW-1185">Reference proteome</keyword>
<evidence type="ECO:0000313" key="3">
    <source>
        <dbReference type="Proteomes" id="UP000467214"/>
    </source>
</evidence>
<comment type="caution">
    <text evidence="2">The sequence shown here is derived from an EMBL/GenBank/DDBJ whole genome shotgun (WGS) entry which is preliminary data.</text>
</comment>